<dbReference type="AlphaFoldDB" id="A0A347UI73"/>
<feature type="transmembrane region" description="Helical" evidence="1">
    <location>
        <begin position="34"/>
        <end position="58"/>
    </location>
</feature>
<name>A0A347UI73_9RHOB</name>
<evidence type="ECO:0000313" key="3">
    <source>
        <dbReference type="Proteomes" id="UP000261704"/>
    </source>
</evidence>
<accession>A0A347UI73</accession>
<evidence type="ECO:0000256" key="1">
    <source>
        <dbReference type="SAM" id="Phobius"/>
    </source>
</evidence>
<keyword evidence="1" id="KW-0472">Membrane</keyword>
<dbReference type="EMBL" id="CP032125">
    <property type="protein sequence ID" value="AXX98551.1"/>
    <property type="molecule type" value="Genomic_DNA"/>
</dbReference>
<feature type="transmembrane region" description="Helical" evidence="1">
    <location>
        <begin position="7"/>
        <end position="28"/>
    </location>
</feature>
<dbReference type="KEGG" id="pamo:BAR1_11840"/>
<evidence type="ECO:0000313" key="2">
    <source>
        <dbReference type="EMBL" id="AXX98551.1"/>
    </source>
</evidence>
<reference evidence="2 3" key="1">
    <citation type="submission" date="2018-09" db="EMBL/GenBank/DDBJ databases">
        <title>Profundibacter amoris BAR1 gen. nov., sp. nov., a new member of the Roseobacter clade isolated at Lokis Castle Vent Field on the Arctic Mid-Oceanic Ridge.</title>
        <authorList>
            <person name="Le Moine Bauer S."/>
            <person name="Sjoeberg A.G."/>
            <person name="L'Haridon S."/>
            <person name="Stokke R."/>
            <person name="Roalkvam I."/>
            <person name="Steen I.H."/>
            <person name="Dahle H."/>
        </authorList>
    </citation>
    <scope>NUCLEOTIDE SEQUENCE [LARGE SCALE GENOMIC DNA]</scope>
    <source>
        <strain evidence="2 3">BAR1</strain>
    </source>
</reference>
<dbReference type="RefSeq" id="WP_118943206.1">
    <property type="nucleotide sequence ID" value="NZ_CP032125.1"/>
</dbReference>
<sequence>MKLADTGIVFATGMFSLLAVGVLIWGVVQLRQNGASLLSLGAILVSAGLAIAAFLMGLSGMTLMF</sequence>
<keyword evidence="1" id="KW-0812">Transmembrane</keyword>
<organism evidence="2 3">
    <name type="scientific">Profundibacter amoris</name>
    <dbReference type="NCBI Taxonomy" id="2171755"/>
    <lineage>
        <taxon>Bacteria</taxon>
        <taxon>Pseudomonadati</taxon>
        <taxon>Pseudomonadota</taxon>
        <taxon>Alphaproteobacteria</taxon>
        <taxon>Rhodobacterales</taxon>
        <taxon>Paracoccaceae</taxon>
        <taxon>Profundibacter</taxon>
    </lineage>
</organism>
<dbReference type="Proteomes" id="UP000261704">
    <property type="component" value="Chromosome"/>
</dbReference>
<keyword evidence="3" id="KW-1185">Reference proteome</keyword>
<proteinExistence type="predicted"/>
<gene>
    <name evidence="2" type="ORF">BAR1_11840</name>
</gene>
<keyword evidence="1" id="KW-1133">Transmembrane helix</keyword>
<protein>
    <submittedName>
        <fullName evidence="2">Uncharacterized protein</fullName>
    </submittedName>
</protein>